<feature type="region of interest" description="Disordered" evidence="1">
    <location>
        <begin position="36"/>
        <end position="69"/>
    </location>
</feature>
<comment type="caution">
    <text evidence="3">The sequence shown here is derived from an EMBL/GenBank/DDBJ whole genome shotgun (WGS) entry which is preliminary data.</text>
</comment>
<keyword evidence="4" id="KW-1185">Reference proteome</keyword>
<evidence type="ECO:0000256" key="1">
    <source>
        <dbReference type="SAM" id="MobiDB-lite"/>
    </source>
</evidence>
<sequence length="351" mass="38584">MGAQGIQGVPSTQPLISFSPYLVASPFLWTRMPPRPVSGGHKCRDTGSSSTTNSTTPSFTPSSNHDRPDGRLVVQSLLVPRQGAPRNTTRRFCNECITQDNAPGLIYVGNWFMTNEKVFGTTHSTTARDASVTFSFNGTKVIVFGTVPKGDRQSKGPTARYILDNVPVLTTTLPVSTEQIRNQPFFAAQDLNTSIHTLRIEMVQINQKSPYVLQHFFGPESTSGDASSHPDPLQIVKILAAVLGAVVALVIVVMGLVFIRRRIAKSRASGNVWSKFFKYSPQSTERPRPGVDHVYFFTTSESIMRNDPVTMLRGSSAYTRSDGRSDFRQGSVLEPPNYPGTFSSPPKIERI</sequence>
<accession>A0A8H6IEN6</accession>
<organism evidence="3 4">
    <name type="scientific">Ephemerocybe angulata</name>
    <dbReference type="NCBI Taxonomy" id="980116"/>
    <lineage>
        <taxon>Eukaryota</taxon>
        <taxon>Fungi</taxon>
        <taxon>Dikarya</taxon>
        <taxon>Basidiomycota</taxon>
        <taxon>Agaricomycotina</taxon>
        <taxon>Agaricomycetes</taxon>
        <taxon>Agaricomycetidae</taxon>
        <taxon>Agaricales</taxon>
        <taxon>Agaricineae</taxon>
        <taxon>Psathyrellaceae</taxon>
        <taxon>Ephemerocybe</taxon>
    </lineage>
</organism>
<feature type="transmembrane region" description="Helical" evidence="2">
    <location>
        <begin position="238"/>
        <end position="259"/>
    </location>
</feature>
<dbReference type="OrthoDB" id="3006363at2759"/>
<name>A0A8H6IEN6_9AGAR</name>
<dbReference type="Proteomes" id="UP000521943">
    <property type="component" value="Unassembled WGS sequence"/>
</dbReference>
<feature type="region of interest" description="Disordered" evidence="1">
    <location>
        <begin position="314"/>
        <end position="351"/>
    </location>
</feature>
<dbReference type="Gene3D" id="2.60.120.260">
    <property type="entry name" value="Galactose-binding domain-like"/>
    <property type="match status" value="1"/>
</dbReference>
<evidence type="ECO:0000313" key="3">
    <source>
        <dbReference type="EMBL" id="KAF6764205.1"/>
    </source>
</evidence>
<keyword evidence="2" id="KW-1133">Transmembrane helix</keyword>
<evidence type="ECO:0000256" key="2">
    <source>
        <dbReference type="SAM" id="Phobius"/>
    </source>
</evidence>
<dbReference type="EMBL" id="JACGCI010000004">
    <property type="protein sequence ID" value="KAF6764205.1"/>
    <property type="molecule type" value="Genomic_DNA"/>
</dbReference>
<proteinExistence type="predicted"/>
<reference evidence="3 4" key="1">
    <citation type="submission" date="2020-07" db="EMBL/GenBank/DDBJ databases">
        <title>Comparative genomics of pyrophilous fungi reveals a link between fire events and developmental genes.</title>
        <authorList>
            <consortium name="DOE Joint Genome Institute"/>
            <person name="Steindorff A.S."/>
            <person name="Carver A."/>
            <person name="Calhoun S."/>
            <person name="Stillman K."/>
            <person name="Liu H."/>
            <person name="Lipzen A."/>
            <person name="Pangilinan J."/>
            <person name="Labutti K."/>
            <person name="Bruns T.D."/>
            <person name="Grigoriev I.V."/>
        </authorList>
    </citation>
    <scope>NUCLEOTIDE SEQUENCE [LARGE SCALE GENOMIC DNA]</scope>
    <source>
        <strain evidence="3 4">CBS 144469</strain>
    </source>
</reference>
<keyword evidence="2" id="KW-0812">Transmembrane</keyword>
<protein>
    <submittedName>
        <fullName evidence="3">Uncharacterized protein</fullName>
    </submittedName>
</protein>
<feature type="compositionally biased region" description="Low complexity" evidence="1">
    <location>
        <begin position="48"/>
        <end position="63"/>
    </location>
</feature>
<gene>
    <name evidence="3" type="ORF">DFP72DRAFT_871101</name>
</gene>
<keyword evidence="2" id="KW-0472">Membrane</keyword>
<evidence type="ECO:0000313" key="4">
    <source>
        <dbReference type="Proteomes" id="UP000521943"/>
    </source>
</evidence>
<dbReference type="AlphaFoldDB" id="A0A8H6IEN6"/>